<dbReference type="EMBL" id="CP067393">
    <property type="protein sequence ID" value="QQP85700.1"/>
    <property type="molecule type" value="Genomic_DNA"/>
</dbReference>
<feature type="binding site" evidence="9">
    <location>
        <begin position="287"/>
        <end position="289"/>
    </location>
    <ligand>
        <name>ATP</name>
        <dbReference type="ChEBI" id="CHEBI:30616"/>
    </ligand>
</feature>
<keyword evidence="4 9" id="KW-0479">Metal-binding</keyword>
<keyword evidence="7 9" id="KW-0067">ATP-binding</keyword>
<dbReference type="Gene3D" id="3.30.420.40">
    <property type="match status" value="2"/>
</dbReference>
<keyword evidence="5 9" id="KW-0547">Nucleotide-binding</keyword>
<dbReference type="SUPFAM" id="SSF53067">
    <property type="entry name" value="Actin-like ATPase domain"/>
    <property type="match status" value="2"/>
</dbReference>
<comment type="function">
    <text evidence="9">Catalyzes the formation of acetyl phosphate from acetate and ATP. Can also catalyze the reverse reaction.</text>
</comment>
<feature type="site" description="Transition state stabilizer" evidence="9">
    <location>
        <position position="246"/>
    </location>
</feature>
<evidence type="ECO:0000256" key="8">
    <source>
        <dbReference type="ARBA" id="ARBA00022842"/>
    </source>
</evidence>
<proteinExistence type="inferred from homology"/>
<name>A0A974RX06_9GAMM</name>
<organism evidence="11 12">
    <name type="scientific">Entomomonas asaccharolytica</name>
    <dbReference type="NCBI Taxonomy" id="2785331"/>
    <lineage>
        <taxon>Bacteria</taxon>
        <taxon>Pseudomonadati</taxon>
        <taxon>Pseudomonadota</taxon>
        <taxon>Gammaproteobacteria</taxon>
        <taxon>Pseudomonadales</taxon>
        <taxon>Pseudomonadaceae</taxon>
        <taxon>Entomomonas</taxon>
    </lineage>
</organism>
<keyword evidence="2 9" id="KW-0963">Cytoplasm</keyword>
<dbReference type="RefSeq" id="WP_201092566.1">
    <property type="nucleotide sequence ID" value="NZ_CP067393.1"/>
</dbReference>
<dbReference type="HAMAP" id="MF_00020">
    <property type="entry name" value="Acetate_kinase"/>
    <property type="match status" value="1"/>
</dbReference>
<feature type="binding site" evidence="9">
    <location>
        <begin position="213"/>
        <end position="217"/>
    </location>
    <ligand>
        <name>ATP</name>
        <dbReference type="ChEBI" id="CHEBI:30616"/>
    </ligand>
</feature>
<evidence type="ECO:0000256" key="6">
    <source>
        <dbReference type="ARBA" id="ARBA00022777"/>
    </source>
</evidence>
<feature type="binding site" evidence="9">
    <location>
        <position position="13"/>
    </location>
    <ligand>
        <name>Mg(2+)</name>
        <dbReference type="ChEBI" id="CHEBI:18420"/>
    </ligand>
</feature>
<dbReference type="EC" id="2.7.2.1" evidence="9"/>
<evidence type="ECO:0000256" key="9">
    <source>
        <dbReference type="HAMAP-Rule" id="MF_00020"/>
    </source>
</evidence>
<feature type="site" description="Transition state stabilizer" evidence="9">
    <location>
        <position position="186"/>
    </location>
</feature>
<keyword evidence="12" id="KW-1185">Reference proteome</keyword>
<keyword evidence="6 9" id="KW-0418">Kinase</keyword>
<comment type="pathway">
    <text evidence="9">Metabolic intermediate biosynthesis; acetyl-CoA biosynthesis; acetyl-CoA from acetate: step 1/2.</text>
</comment>
<comment type="similarity">
    <text evidence="1 9 10">Belongs to the acetokinase family.</text>
</comment>
<evidence type="ECO:0000256" key="3">
    <source>
        <dbReference type="ARBA" id="ARBA00022679"/>
    </source>
</evidence>
<dbReference type="GO" id="GO:0008776">
    <property type="term" value="F:acetate kinase activity"/>
    <property type="evidence" value="ECO:0007669"/>
    <property type="project" value="UniProtKB-UniRule"/>
</dbReference>
<dbReference type="Proteomes" id="UP000595278">
    <property type="component" value="Chromosome"/>
</dbReference>
<dbReference type="PRINTS" id="PR00471">
    <property type="entry name" value="ACETATEKNASE"/>
</dbReference>
<dbReference type="InterPro" id="IPR043129">
    <property type="entry name" value="ATPase_NBD"/>
</dbReference>
<dbReference type="GO" id="GO:0006083">
    <property type="term" value="P:acetate metabolic process"/>
    <property type="evidence" value="ECO:0007669"/>
    <property type="project" value="TreeGrafter"/>
</dbReference>
<sequence>MIDYQGELILTVNAGSSSIKIGLFAGCKGQEPKLLIRGKVDGIATQPRIQIKDTAGKTLAEQHYSVEQIGNLPDAFRFIYSTFTEVLEGKEPSLMGHRVVHGGSHFNQPVLVNRQVLQELEKLTPLAPLHQPYNLAAIQLVLDKKPETPQVACFDTAFHVGRDLLHELFALPYEMYEQGIKRYGFHGLSFEYISQCLQQKLPAIANNKIVIAHLGNGSGLCAIHQGKSVEVTTSFSALDGLPMATRTGSLDAGVVIHLLNEGKTTAEIEKLLYKQSGLLGISGVSSDMRALKASTEERAKLAIDYYALHIAQNIARLAVSLGGLDAVVFTAGIGEKDASLREQVIKQLKPLFGFKLDQQANQNNSFQITANDSETLALVIPTDEEKMIANHAWRIYQGL</sequence>
<gene>
    <name evidence="9" type="primary">ackA</name>
    <name evidence="11" type="ORF">JHT90_00085</name>
</gene>
<dbReference type="Pfam" id="PF00871">
    <property type="entry name" value="Acetate_kinase"/>
    <property type="match status" value="1"/>
</dbReference>
<evidence type="ECO:0000256" key="10">
    <source>
        <dbReference type="RuleBase" id="RU003835"/>
    </source>
</evidence>
<feature type="binding site" evidence="9">
    <location>
        <position position="98"/>
    </location>
    <ligand>
        <name>substrate</name>
    </ligand>
</feature>
<evidence type="ECO:0000256" key="5">
    <source>
        <dbReference type="ARBA" id="ARBA00022741"/>
    </source>
</evidence>
<dbReference type="NCBIfam" id="TIGR00016">
    <property type="entry name" value="ackA"/>
    <property type="match status" value="1"/>
</dbReference>
<evidence type="ECO:0000313" key="12">
    <source>
        <dbReference type="Proteomes" id="UP000595278"/>
    </source>
</evidence>
<keyword evidence="3 9" id="KW-0808">Transferase</keyword>
<dbReference type="AlphaFoldDB" id="A0A974RX06"/>
<comment type="caution">
    <text evidence="9">Lacks conserved residue(s) required for the propagation of feature annotation.</text>
</comment>
<dbReference type="KEGG" id="eaz:JHT90_00085"/>
<evidence type="ECO:0000256" key="7">
    <source>
        <dbReference type="ARBA" id="ARBA00022840"/>
    </source>
</evidence>
<evidence type="ECO:0000313" key="11">
    <source>
        <dbReference type="EMBL" id="QQP85700.1"/>
    </source>
</evidence>
<reference evidence="11 12" key="1">
    <citation type="submission" date="2021-01" db="EMBL/GenBank/DDBJ databases">
        <title>Entomomonas sp. F2A isolated from a house cricket (Acheta domesticus).</title>
        <authorList>
            <person name="Spergser J."/>
            <person name="Busse H.-J."/>
        </authorList>
    </citation>
    <scope>NUCLEOTIDE SEQUENCE [LARGE SCALE GENOMIC DNA]</scope>
    <source>
        <strain evidence="11 12">F2A</strain>
    </source>
</reference>
<dbReference type="GO" id="GO:0000287">
    <property type="term" value="F:magnesium ion binding"/>
    <property type="evidence" value="ECO:0007669"/>
    <property type="project" value="UniProtKB-UniRule"/>
</dbReference>
<feature type="active site" description="Proton donor/acceptor" evidence="9">
    <location>
        <position position="155"/>
    </location>
</feature>
<dbReference type="GO" id="GO:0005524">
    <property type="term" value="F:ATP binding"/>
    <property type="evidence" value="ECO:0007669"/>
    <property type="project" value="UniProtKB-KW"/>
</dbReference>
<comment type="catalytic activity">
    <reaction evidence="9">
        <text>acetate + ATP = acetyl phosphate + ADP</text>
        <dbReference type="Rhea" id="RHEA:11352"/>
        <dbReference type="ChEBI" id="CHEBI:22191"/>
        <dbReference type="ChEBI" id="CHEBI:30089"/>
        <dbReference type="ChEBI" id="CHEBI:30616"/>
        <dbReference type="ChEBI" id="CHEBI:456216"/>
        <dbReference type="EC" id="2.7.2.1"/>
    </reaction>
</comment>
<dbReference type="InterPro" id="IPR023865">
    <property type="entry name" value="Aliphatic_acid_kinase_CS"/>
</dbReference>
<dbReference type="InterPro" id="IPR004372">
    <property type="entry name" value="Ac/propionate_kinase"/>
</dbReference>
<feature type="binding site" evidence="9">
    <location>
        <position position="20"/>
    </location>
    <ligand>
        <name>ATP</name>
        <dbReference type="ChEBI" id="CHEBI:30616"/>
    </ligand>
</feature>
<comment type="cofactor">
    <cofactor evidence="9">
        <name>Mg(2+)</name>
        <dbReference type="ChEBI" id="CHEBI:18420"/>
    </cofactor>
    <cofactor evidence="9">
        <name>Mn(2+)</name>
        <dbReference type="ChEBI" id="CHEBI:29035"/>
    </cofactor>
    <text evidence="9">Mg(2+). Can also accept Mn(2+).</text>
</comment>
<dbReference type="GO" id="GO:0006085">
    <property type="term" value="P:acetyl-CoA biosynthetic process"/>
    <property type="evidence" value="ECO:0007669"/>
    <property type="project" value="UniProtKB-UniRule"/>
</dbReference>
<evidence type="ECO:0000256" key="4">
    <source>
        <dbReference type="ARBA" id="ARBA00022723"/>
    </source>
</evidence>
<accession>A0A974RX06</accession>
<dbReference type="InterPro" id="IPR000890">
    <property type="entry name" value="Aliphatic_acid_kin_short-chain"/>
</dbReference>
<dbReference type="GO" id="GO:0005829">
    <property type="term" value="C:cytosol"/>
    <property type="evidence" value="ECO:0007669"/>
    <property type="project" value="TreeGrafter"/>
</dbReference>
<dbReference type="PANTHER" id="PTHR21060">
    <property type="entry name" value="ACETATE KINASE"/>
    <property type="match status" value="1"/>
</dbReference>
<evidence type="ECO:0000256" key="2">
    <source>
        <dbReference type="ARBA" id="ARBA00022490"/>
    </source>
</evidence>
<feature type="binding site" evidence="9">
    <location>
        <position position="384"/>
    </location>
    <ligand>
        <name>Mg(2+)</name>
        <dbReference type="ChEBI" id="CHEBI:18420"/>
    </ligand>
</feature>
<keyword evidence="8 9" id="KW-0460">Magnesium</keyword>
<comment type="subunit">
    <text evidence="9">Homodimer.</text>
</comment>
<dbReference type="PANTHER" id="PTHR21060:SF21">
    <property type="entry name" value="ACETATE KINASE"/>
    <property type="match status" value="1"/>
</dbReference>
<dbReference type="PROSITE" id="PS01075">
    <property type="entry name" value="ACETATE_KINASE_1"/>
    <property type="match status" value="1"/>
</dbReference>
<dbReference type="PIRSF" id="PIRSF000722">
    <property type="entry name" value="Acetate_prop_kin"/>
    <property type="match status" value="1"/>
</dbReference>
<evidence type="ECO:0000256" key="1">
    <source>
        <dbReference type="ARBA" id="ARBA00008748"/>
    </source>
</evidence>
<protein>
    <recommendedName>
        <fullName evidence="9">Acetate kinase</fullName>
        <ecNumber evidence="9">2.7.2.1</ecNumber>
    </recommendedName>
    <alternativeName>
        <fullName evidence="9">Acetokinase</fullName>
    </alternativeName>
</protein>
<comment type="subcellular location">
    <subcellularLocation>
        <location evidence="9">Cytoplasm</location>
    </subcellularLocation>
</comment>